<keyword evidence="3" id="KW-0732">Signal</keyword>
<gene>
    <name evidence="4" type="ORF">O3P69_014828</name>
</gene>
<dbReference type="Proteomes" id="UP001487740">
    <property type="component" value="Unassembled WGS sequence"/>
</dbReference>
<feature type="transmembrane region" description="Helical" evidence="2">
    <location>
        <begin position="40"/>
        <end position="60"/>
    </location>
</feature>
<feature type="chain" id="PRO_5043799618" evidence="3">
    <location>
        <begin position="17"/>
        <end position="160"/>
    </location>
</feature>
<dbReference type="EMBL" id="JARAKH010000022">
    <property type="protein sequence ID" value="KAK8392660.1"/>
    <property type="molecule type" value="Genomic_DNA"/>
</dbReference>
<evidence type="ECO:0000313" key="4">
    <source>
        <dbReference type="EMBL" id="KAK8392660.1"/>
    </source>
</evidence>
<organism evidence="4 5">
    <name type="scientific">Scylla paramamosain</name>
    <name type="common">Mud crab</name>
    <dbReference type="NCBI Taxonomy" id="85552"/>
    <lineage>
        <taxon>Eukaryota</taxon>
        <taxon>Metazoa</taxon>
        <taxon>Ecdysozoa</taxon>
        <taxon>Arthropoda</taxon>
        <taxon>Crustacea</taxon>
        <taxon>Multicrustacea</taxon>
        <taxon>Malacostraca</taxon>
        <taxon>Eumalacostraca</taxon>
        <taxon>Eucarida</taxon>
        <taxon>Decapoda</taxon>
        <taxon>Pleocyemata</taxon>
        <taxon>Brachyura</taxon>
        <taxon>Eubrachyura</taxon>
        <taxon>Portunoidea</taxon>
        <taxon>Portunidae</taxon>
        <taxon>Portuninae</taxon>
        <taxon>Scylla</taxon>
    </lineage>
</organism>
<evidence type="ECO:0000256" key="3">
    <source>
        <dbReference type="SAM" id="SignalP"/>
    </source>
</evidence>
<dbReference type="AlphaFoldDB" id="A0AAW0TYW8"/>
<feature type="compositionally biased region" description="Polar residues" evidence="1">
    <location>
        <begin position="151"/>
        <end position="160"/>
    </location>
</feature>
<keyword evidence="2" id="KW-0812">Transmembrane</keyword>
<evidence type="ECO:0000256" key="2">
    <source>
        <dbReference type="SAM" id="Phobius"/>
    </source>
</evidence>
<protein>
    <submittedName>
        <fullName evidence="4">Uncharacterized protein</fullName>
    </submittedName>
</protein>
<comment type="caution">
    <text evidence="4">The sequence shown here is derived from an EMBL/GenBank/DDBJ whole genome shotgun (WGS) entry which is preliminary data.</text>
</comment>
<sequence length="160" mass="17901">MGLLVSFCFSIWLVVGKFLNGGGSPPQLPLSVDGCPVFSNYTLDVFTTIATTPVASTIFPEHMEKEKSIYDISYCYSGTIAFLITMVFSAVVALLTEPTRPEELREGVVNPTCERLYRRLYNAYNLRTRTRVSCSQEPTEMPKDGFKMLPQSDTNLHSPQ</sequence>
<proteinExistence type="predicted"/>
<feature type="signal peptide" evidence="3">
    <location>
        <begin position="1"/>
        <end position="16"/>
    </location>
</feature>
<feature type="transmembrane region" description="Helical" evidence="2">
    <location>
        <begin position="72"/>
        <end position="95"/>
    </location>
</feature>
<keyword evidence="2" id="KW-0472">Membrane</keyword>
<accession>A0AAW0TYW8</accession>
<keyword evidence="5" id="KW-1185">Reference proteome</keyword>
<feature type="region of interest" description="Disordered" evidence="1">
    <location>
        <begin position="133"/>
        <end position="160"/>
    </location>
</feature>
<reference evidence="4 5" key="1">
    <citation type="submission" date="2023-03" db="EMBL/GenBank/DDBJ databases">
        <title>High-quality genome of Scylla paramamosain provides insights in environmental adaptation.</title>
        <authorList>
            <person name="Zhang L."/>
        </authorList>
    </citation>
    <scope>NUCLEOTIDE SEQUENCE [LARGE SCALE GENOMIC DNA]</scope>
    <source>
        <strain evidence="4">LZ_2023a</strain>
        <tissue evidence="4">Muscle</tissue>
    </source>
</reference>
<evidence type="ECO:0000256" key="1">
    <source>
        <dbReference type="SAM" id="MobiDB-lite"/>
    </source>
</evidence>
<keyword evidence="2" id="KW-1133">Transmembrane helix</keyword>
<name>A0AAW0TYW8_SCYPA</name>
<evidence type="ECO:0000313" key="5">
    <source>
        <dbReference type="Proteomes" id="UP001487740"/>
    </source>
</evidence>